<dbReference type="Pfam" id="PF21093">
    <property type="entry name" value="Nup188_N-subdom_III"/>
    <property type="match status" value="1"/>
</dbReference>
<evidence type="ECO:0000259" key="12">
    <source>
        <dbReference type="Pfam" id="PF21093"/>
    </source>
</evidence>
<comment type="subcellular location">
    <subcellularLocation>
        <location evidence="1">Nucleus</location>
        <location evidence="1">Nuclear pore complex</location>
    </subcellularLocation>
</comment>
<comment type="similarity">
    <text evidence="8">Belongs to the Nup188 family.</text>
</comment>
<evidence type="ECO:0000256" key="1">
    <source>
        <dbReference type="ARBA" id="ARBA00004567"/>
    </source>
</evidence>
<dbReference type="InterPro" id="IPR044840">
    <property type="entry name" value="Nup188"/>
</dbReference>
<dbReference type="PANTHER" id="PTHR31431">
    <property type="entry name" value="NUCLEOPORIN NUP188 HOMOLOG"/>
    <property type="match status" value="1"/>
</dbReference>
<dbReference type="GO" id="GO:0051028">
    <property type="term" value="P:mRNA transport"/>
    <property type="evidence" value="ECO:0007669"/>
    <property type="project" value="UniProtKB-KW"/>
</dbReference>
<dbReference type="EMBL" id="DS469572">
    <property type="protein sequence ID" value="EDO41831.1"/>
    <property type="molecule type" value="Genomic_DNA"/>
</dbReference>
<dbReference type="STRING" id="45351.A7S363"/>
<sequence length="2459" mass="274363">MGGVQEGMGVVQEGMCCTHDGMGVVQEGMGVVKERMCCTHEGMGVVQEGMDGKQKEMGGVQEGMGRVQEGMAGVREGMDGVREGMGVVREGMGGPIEAFGTSLQDVFPLSIRSTSSLDKIKQSENVKDFIKKLSKFMDLDVIQTFELFSNYLHNDFRGTPQQLKQKLKNDSQTEHLMLKILDYYFEERLHILQCVKYLLSYWQDPNHAFREQFMECLNGLQDNNTLITKEKTRNCKLTLQYLQEQSQGFGMRQINRHIFDGRAEALIPQISYLQVLVLIESFDLEGLRNHMDDGSFTKHHIVQEPAIIEELDKIFVTWGDLPQHGPIMLAWAVFRYVTMETDQEQAVRRIGSKALQCHVFEYLESMLTFEAFSASSPVAFICKSLVYGLMFIVLGLFQEDTLGDIKLLVSVLSLALMEKGLCIDFWDTNLSAGAGLLLKSAAKWFPLQFSPFLQLLKSLAGEEESAAKVPYSKYGKPWHYMAKHCHDMPIGAILIVWQAMALYGHIHGSYLYLYVLHIYYYVLRALTICSRVFQYVSCLSSYTEQLRENKIGDVDCIGDDQVWKIITPKVLYKNVYSNEQHIVIDSGTLGALIPNQGSAVVQWSHRYSGWKLFLFEIDSYLQSVSTGTSTEGERVIATVDLINEILKNNWSKAADLGPFISRLHLIVQRCSPSPSPPLGLIASCLRCLATVASHDPLQVWFGLQQTGFLPYCTSAHTSHNQSTVDQNVKNMVPLGIKILSNLPRSLSIAPYTMPMVFQYVSCLSSYTEQLRENKIGDVDCIGDDQVWKIITPKVLYKNVYSNEQHIVIDSGTLGALIPNQGSAVVQWSHRYSGWKLFLFEIDSYLQSVSTGTSTEGERVIATVDLINEILKNNWSKEADLGPFISRLHLIVQRCSPSPSPPLGLIASCLRCLATVASHDPLQVWFGLQQTGFLPYCTSAHTSHNQSTVDQNVKNMVPLGIKILSNLPRSLSIAPYTMPMLVCGIGQAHEDVEQPVNFLDLAACVVFVIREVFTGFHKWRFTDVKDREEIGEKCLEIFNAVLGLRLEKSKNESRDEMDWDEVEETRHVIRSASVLPDVLSHALLQSSAGQPLLNILCTGVDTVDRLISLGGSTGSHALAVVQLIKLAFSVLSKLLNRKHKASDLISIESSLNEEISPLEQALSTQVIQQLKDPRNPTPSSPGQSQLVTVISSYIYHRMDSKLPTLATLLLKRLCLDLKLKVAILEFIATAVETQPGLIELFLDLNSKRKPQHLSLGDHSCLHAVLNIINPIKKAGVHMPSKLVSAAFLLLHALWFDRRDAALTAIRNSPKFWENLTHPLFTDINNEEDSGPQLQTCSYSLQIVAMESYYVASGQLDDSLKTILKDFISKQRYQYWSKFVKLAYPDESVARRSPRPCSPLVSIANDNDHLKLLRSWRTFLVVAATVETSAFSLTDSKLRCEVLEETLSALKSQVSRPVCAEVMTAAHELSALYLVLLRTWKSALRKFNSAFVTLVDVLETANRNDTQLLDHIRSPVFSCISILLQHARSENKSGEKCLEIFNAVLGLRLEKSKNESRDEMDWDEVEETRHVIRSASVLPDVLSHALLQSSAGQPLLNILCTGVDTVDRLISLGGSTGSHALAVVQLIKLAFSVLSKLLNRKHKASDLISIESSLNEEISPLEQALSTQVIQQLKDPRNPTPSSPGQSQLVTVISSYIYHRMDSKLPTLATLLLKRLCLDLKLKVAILEFIATAVETQPGLIELFLDLNSKRKPQHLSLGDHSCLHAVLNIINPIKKAGVHMPSKLVSAAFLLLHALWFDRRDAALTAIRNSPKFWENLTHPLFTDINNEEDSGPQLQTCSYSLQIVAMESYYVASGQLDDSLKTILKDFISKQRYQYWSKFVKLAYPDESVARRSPRPRSPLVSVANDNDHLKLLRSWRTFLVVAATVETSAFSLTDSKLRCEVLEETLSALKSQVSRPVCAEVMTAAHELSALYLVLLRTWKSALRKFNSAFVTLVDVLETANRNDTQLLDHIRSPVFSCISILLQHARSENKSDTLESSYAMALLPLACEPLEYLNGRLGKQNDNSRDRVLELSVFIIDEILNILLSNPGQWLPVLREHALFASLVTALDICVKTREKLEFAEAVLHLFLSLSRIPVSAEALAINNLSQTLCLGIASLFNGLDSDRTAETQVNSRLPPQAPQPGTRPVQQSDSPSHRWTNVWRLSLAVMASMLRTLRFGFLKEVFDFAGVHREQLAQAMDRVRTSQSAPALAEAEEVTELLLELAHFPKQWSFTLPDVLGVLQYRAGVLCQTCIALLTHPRLLAHLLEMSSGNPLHEGSQPLTDISLSLSGSFASRGLLRSYSYADEDSFRNNPVVSSTQSKLLKILCNTLAMLRQFTPDICEILLDEGMDIDEHLSILALVFSSPAIDHEEPLSFGTLLACLNMCLTHMSPESSDVCDGDGPSAGPVPSDPLPARSVC</sequence>
<dbReference type="GO" id="GO:0017056">
    <property type="term" value="F:structural constituent of nuclear pore"/>
    <property type="evidence" value="ECO:0000318"/>
    <property type="project" value="GO_Central"/>
</dbReference>
<dbReference type="GO" id="GO:0006405">
    <property type="term" value="P:RNA export from nucleus"/>
    <property type="evidence" value="ECO:0000318"/>
    <property type="project" value="GO_Central"/>
</dbReference>
<dbReference type="Gene3D" id="1.25.10.70">
    <property type="match status" value="1"/>
</dbReference>
<feature type="region of interest" description="Disordered" evidence="10">
    <location>
        <begin position="2169"/>
        <end position="2195"/>
    </location>
</feature>
<dbReference type="HOGENOM" id="CLU_228829_0_0_1"/>
<dbReference type="Pfam" id="PF10487">
    <property type="entry name" value="Nup188_N"/>
    <property type="match status" value="2"/>
</dbReference>
<evidence type="ECO:0000256" key="9">
    <source>
        <dbReference type="ARBA" id="ARBA00040174"/>
    </source>
</evidence>
<proteinExistence type="inferred from homology"/>
<evidence type="ECO:0000313" key="13">
    <source>
        <dbReference type="EMBL" id="EDO41831.1"/>
    </source>
</evidence>
<accession>A7S363</accession>
<evidence type="ECO:0000256" key="2">
    <source>
        <dbReference type="ARBA" id="ARBA00022448"/>
    </source>
</evidence>
<gene>
    <name evidence="13" type="ORF">NEMVEDRAFT_v1g242522</name>
</gene>
<evidence type="ECO:0000256" key="7">
    <source>
        <dbReference type="ARBA" id="ARBA00023242"/>
    </source>
</evidence>
<keyword evidence="4" id="KW-0653">Protein transport</keyword>
<dbReference type="InterPro" id="IPR048883">
    <property type="entry name" value="Nup188_N-subdom_III"/>
</dbReference>
<keyword evidence="5" id="KW-0811">Translocation</keyword>
<evidence type="ECO:0000256" key="8">
    <source>
        <dbReference type="ARBA" id="ARBA00038387"/>
    </source>
</evidence>
<evidence type="ECO:0000256" key="3">
    <source>
        <dbReference type="ARBA" id="ARBA00022816"/>
    </source>
</evidence>
<evidence type="ECO:0000256" key="10">
    <source>
        <dbReference type="SAM" id="MobiDB-lite"/>
    </source>
</evidence>
<keyword evidence="14" id="KW-1185">Reference proteome</keyword>
<dbReference type="InParanoid" id="A7S363"/>
<dbReference type="PhylomeDB" id="A7S363"/>
<organism evidence="13 14">
    <name type="scientific">Nematostella vectensis</name>
    <name type="common">Starlet sea anemone</name>
    <dbReference type="NCBI Taxonomy" id="45351"/>
    <lineage>
        <taxon>Eukaryota</taxon>
        <taxon>Metazoa</taxon>
        <taxon>Cnidaria</taxon>
        <taxon>Anthozoa</taxon>
        <taxon>Hexacorallia</taxon>
        <taxon>Actiniaria</taxon>
        <taxon>Edwardsiidae</taxon>
        <taxon>Nematostella</taxon>
    </lineage>
</organism>
<name>A7S363_NEMVE</name>
<feature type="domain" description="Nucleoporin Nup188 N-terminal subdomain III" evidence="12">
    <location>
        <begin position="1002"/>
        <end position="1242"/>
    </location>
</feature>
<dbReference type="InterPro" id="IPR018864">
    <property type="entry name" value="Nucleoporin_Nup188_N"/>
</dbReference>
<evidence type="ECO:0000256" key="4">
    <source>
        <dbReference type="ARBA" id="ARBA00022927"/>
    </source>
</evidence>
<feature type="domain" description="Nucleoporin Nup188 N-terminal" evidence="11">
    <location>
        <begin position="120"/>
        <end position="223"/>
    </location>
</feature>
<dbReference type="eggNOG" id="KOG4833">
    <property type="taxonomic scope" value="Eukaryota"/>
</dbReference>
<dbReference type="GO" id="GO:0006606">
    <property type="term" value="P:protein import into nucleus"/>
    <property type="evidence" value="ECO:0000318"/>
    <property type="project" value="GO_Central"/>
</dbReference>
<keyword evidence="2" id="KW-0813">Transport</keyword>
<keyword evidence="3" id="KW-0509">mRNA transport</keyword>
<keyword evidence="6" id="KW-0906">Nuclear pore complex</keyword>
<feature type="domain" description="Nucleoporin Nup188 N-terminal" evidence="11">
    <location>
        <begin position="264"/>
        <end position="457"/>
    </location>
</feature>
<evidence type="ECO:0000256" key="6">
    <source>
        <dbReference type="ARBA" id="ARBA00023132"/>
    </source>
</evidence>
<evidence type="ECO:0000256" key="5">
    <source>
        <dbReference type="ARBA" id="ARBA00023010"/>
    </source>
</evidence>
<protein>
    <recommendedName>
        <fullName evidence="9">Nucleoporin NUP188</fullName>
    </recommendedName>
</protein>
<dbReference type="Proteomes" id="UP000001593">
    <property type="component" value="Unassembled WGS sequence"/>
</dbReference>
<keyword evidence="7" id="KW-0539">Nucleus</keyword>
<feature type="region of interest" description="Disordered" evidence="10">
    <location>
        <begin position="2437"/>
        <end position="2459"/>
    </location>
</feature>
<evidence type="ECO:0000259" key="11">
    <source>
        <dbReference type="Pfam" id="PF10487"/>
    </source>
</evidence>
<dbReference type="GO" id="GO:0044611">
    <property type="term" value="C:nuclear pore inner ring"/>
    <property type="evidence" value="ECO:0000318"/>
    <property type="project" value="GO_Central"/>
</dbReference>
<dbReference type="PANTHER" id="PTHR31431:SF1">
    <property type="entry name" value="NUCLEOPORIN NUP188"/>
    <property type="match status" value="1"/>
</dbReference>
<evidence type="ECO:0000313" key="14">
    <source>
        <dbReference type="Proteomes" id="UP000001593"/>
    </source>
</evidence>
<reference evidence="13 14" key="1">
    <citation type="journal article" date="2007" name="Science">
        <title>Sea anemone genome reveals ancestral eumetazoan gene repertoire and genomic organization.</title>
        <authorList>
            <person name="Putnam N.H."/>
            <person name="Srivastava M."/>
            <person name="Hellsten U."/>
            <person name="Dirks B."/>
            <person name="Chapman J."/>
            <person name="Salamov A."/>
            <person name="Terry A."/>
            <person name="Shapiro H."/>
            <person name="Lindquist E."/>
            <person name="Kapitonov V.V."/>
            <person name="Jurka J."/>
            <person name="Genikhovich G."/>
            <person name="Grigoriev I.V."/>
            <person name="Lucas S.M."/>
            <person name="Steele R.E."/>
            <person name="Finnerty J.R."/>
            <person name="Technau U."/>
            <person name="Martindale M.Q."/>
            <person name="Rokhsar D.S."/>
        </authorList>
    </citation>
    <scope>NUCLEOTIDE SEQUENCE [LARGE SCALE GENOMIC DNA]</scope>
    <source>
        <strain evidence="14">CH2 X CH6</strain>
    </source>
</reference>